<accession>A0A0U1PZZ6</accession>
<evidence type="ECO:0000256" key="7">
    <source>
        <dbReference type="RuleBase" id="RU362118"/>
    </source>
</evidence>
<evidence type="ECO:0000256" key="3">
    <source>
        <dbReference type="ARBA" id="ARBA00022898"/>
    </source>
</evidence>
<dbReference type="PANTHER" id="PTHR43500">
    <property type="entry name" value="CYSTATHIONINE BETA-LYASE-RELATED"/>
    <property type="match status" value="1"/>
</dbReference>
<reference evidence="8 9" key="1">
    <citation type="submission" date="2015-05" db="EMBL/GenBank/DDBJ databases">
        <title>Draft genome sequence of Lampropedia sp. CT6, isolated from the microbial mat of a hot water spring, located at Manikaran, India.</title>
        <authorList>
            <person name="Tripathi C."/>
            <person name="Rani P."/>
            <person name="Mahato N.K."/>
            <person name="Lal R."/>
        </authorList>
    </citation>
    <scope>NUCLEOTIDE SEQUENCE [LARGE SCALE GENOMIC DNA]</scope>
    <source>
        <strain evidence="8 9">CT6</strain>
    </source>
</reference>
<comment type="similarity">
    <text evidence="2 7">Belongs to the trans-sulfuration enzymes family.</text>
</comment>
<dbReference type="PIRSF" id="PIRSF001434">
    <property type="entry name" value="CGS"/>
    <property type="match status" value="1"/>
</dbReference>
<evidence type="ECO:0000313" key="8">
    <source>
        <dbReference type="EMBL" id="KKW68067.1"/>
    </source>
</evidence>
<dbReference type="STRING" id="1610491.AAV94_07130"/>
<dbReference type="Gene3D" id="3.90.1150.10">
    <property type="entry name" value="Aspartate Aminotransferase, domain 1"/>
    <property type="match status" value="1"/>
</dbReference>
<dbReference type="GO" id="GO:0019346">
    <property type="term" value="P:transsulfuration"/>
    <property type="evidence" value="ECO:0007669"/>
    <property type="project" value="InterPro"/>
</dbReference>
<proteinExistence type="inferred from homology"/>
<dbReference type="InterPro" id="IPR015424">
    <property type="entry name" value="PyrdxlP-dep_Trfase"/>
</dbReference>
<dbReference type="PATRIC" id="fig|1610491.3.peg.1512"/>
<dbReference type="Proteomes" id="UP000050580">
    <property type="component" value="Unassembled WGS sequence"/>
</dbReference>
<dbReference type="AlphaFoldDB" id="A0A0U1PZZ6"/>
<dbReference type="GO" id="GO:0030170">
    <property type="term" value="F:pyridoxal phosphate binding"/>
    <property type="evidence" value="ECO:0007669"/>
    <property type="project" value="InterPro"/>
</dbReference>
<gene>
    <name evidence="8" type="ORF">AAV94_07130</name>
</gene>
<dbReference type="InterPro" id="IPR006233">
    <property type="entry name" value="Cys_b_lyase_bac"/>
</dbReference>
<dbReference type="SUPFAM" id="SSF53383">
    <property type="entry name" value="PLP-dependent transferases"/>
    <property type="match status" value="1"/>
</dbReference>
<dbReference type="InterPro" id="IPR015421">
    <property type="entry name" value="PyrdxlP-dep_Trfase_major"/>
</dbReference>
<organism evidence="8 9">
    <name type="scientific">Lampropedia cohaerens</name>
    <dbReference type="NCBI Taxonomy" id="1610491"/>
    <lineage>
        <taxon>Bacteria</taxon>
        <taxon>Pseudomonadati</taxon>
        <taxon>Pseudomonadota</taxon>
        <taxon>Betaproteobacteria</taxon>
        <taxon>Burkholderiales</taxon>
        <taxon>Comamonadaceae</taxon>
        <taxon>Lampropedia</taxon>
    </lineage>
</organism>
<keyword evidence="3 6" id="KW-0663">Pyridoxal phosphate</keyword>
<evidence type="ECO:0000256" key="4">
    <source>
        <dbReference type="ARBA" id="ARBA00023239"/>
    </source>
</evidence>
<protein>
    <submittedName>
        <fullName evidence="8">Cystathionine beta-lyase</fullName>
        <ecNumber evidence="8">4.4.1.8</ecNumber>
    </submittedName>
</protein>
<keyword evidence="4 8" id="KW-0456">Lyase</keyword>
<keyword evidence="9" id="KW-1185">Reference proteome</keyword>
<dbReference type="EC" id="4.4.1.8" evidence="8"/>
<dbReference type="InterPro" id="IPR000277">
    <property type="entry name" value="Cys/Met-Metab_PyrdxlP-dep_enz"/>
</dbReference>
<dbReference type="PANTHER" id="PTHR43500:SF1">
    <property type="entry name" value="CYSTATHIONINE BETA-LYASE-RELATED"/>
    <property type="match status" value="1"/>
</dbReference>
<evidence type="ECO:0000313" key="9">
    <source>
        <dbReference type="Proteomes" id="UP000050580"/>
    </source>
</evidence>
<evidence type="ECO:0000256" key="5">
    <source>
        <dbReference type="ARBA" id="ARBA00047517"/>
    </source>
</evidence>
<dbReference type="GO" id="GO:0047804">
    <property type="term" value="F:cysteine-S-conjugate beta-lyase activity"/>
    <property type="evidence" value="ECO:0007669"/>
    <property type="project" value="InterPro"/>
</dbReference>
<dbReference type="Pfam" id="PF01053">
    <property type="entry name" value="Cys_Met_Meta_PP"/>
    <property type="match status" value="1"/>
</dbReference>
<dbReference type="EMBL" id="LBNQ01000023">
    <property type="protein sequence ID" value="KKW68067.1"/>
    <property type="molecule type" value="Genomic_DNA"/>
</dbReference>
<dbReference type="GO" id="GO:0019450">
    <property type="term" value="P:L-cysteine catabolic process to pyruvate"/>
    <property type="evidence" value="ECO:0007669"/>
    <property type="project" value="TreeGrafter"/>
</dbReference>
<comment type="caution">
    <text evidence="8">The sequence shown here is derived from an EMBL/GenBank/DDBJ whole genome shotgun (WGS) entry which is preliminary data.</text>
</comment>
<sequence>MSGDGLAANTRLLHHPYTPPPGFAGTTVPMHKASTIFFPNMAAVRNRDWAFKSTYTYGLAGTPTSYVLEERLATLDGARYCLLAPSGLAAITLVNLALLKGGDHVLLPDNVYQPSRDFVRHALRDFGVTCDTYDPLNAEDLAARITPQTKLVWLEAAGSVTMEFPDLAGLLQVCNARGVRTALDNTWGASLAFRPFALHTPDGAPLKLDVCIHALTKYPSGGGDVLMGSITTCDAELLKAIKLRHLQLGLSVGMNDVEAILRSLPNMALRYAAQDQAARNLAQFVATQEAVTQVLHPALPNAPGHAHWQAVCGAANDDAGAAAGIFSFVAADWNAQQVDAFCESLQLFRIGYSWGGPISLVMAYDMEGSPARHRLASRHVIRLCIGLEDVADLQADLAQAFAQVARHTP</sequence>
<comment type="cofactor">
    <cofactor evidence="1 7">
        <name>pyridoxal 5'-phosphate</name>
        <dbReference type="ChEBI" id="CHEBI:597326"/>
    </cofactor>
</comment>
<dbReference type="InterPro" id="IPR015422">
    <property type="entry name" value="PyrdxlP-dep_Trfase_small"/>
</dbReference>
<dbReference type="Gene3D" id="3.40.640.10">
    <property type="entry name" value="Type I PLP-dependent aspartate aminotransferase-like (Major domain)"/>
    <property type="match status" value="1"/>
</dbReference>
<evidence type="ECO:0000256" key="6">
    <source>
        <dbReference type="PIRSR" id="PIRSR001434-2"/>
    </source>
</evidence>
<evidence type="ECO:0000256" key="1">
    <source>
        <dbReference type="ARBA" id="ARBA00001933"/>
    </source>
</evidence>
<evidence type="ECO:0000256" key="2">
    <source>
        <dbReference type="ARBA" id="ARBA00009077"/>
    </source>
</evidence>
<feature type="modified residue" description="N6-(pyridoxal phosphate)lysine" evidence="6">
    <location>
        <position position="217"/>
    </location>
</feature>
<name>A0A0U1PZZ6_9BURK</name>
<comment type="catalytic activity">
    <reaction evidence="5">
        <text>L,L-cystathionine + H2O = L-homocysteine + pyruvate + NH4(+)</text>
        <dbReference type="Rhea" id="RHEA:13965"/>
        <dbReference type="ChEBI" id="CHEBI:15361"/>
        <dbReference type="ChEBI" id="CHEBI:15377"/>
        <dbReference type="ChEBI" id="CHEBI:28938"/>
        <dbReference type="ChEBI" id="CHEBI:58161"/>
        <dbReference type="ChEBI" id="CHEBI:58199"/>
    </reaction>
</comment>